<comment type="caution">
    <text evidence="2">The sequence shown here is derived from an EMBL/GenBank/DDBJ whole genome shotgun (WGS) entry which is preliminary data.</text>
</comment>
<reference evidence="2 3" key="1">
    <citation type="submission" date="2024-02" db="EMBL/GenBank/DDBJ databases">
        <title>A draft genome for the cacao thread blight pathogen Marasmius crinis-equi.</title>
        <authorList>
            <person name="Cohen S.P."/>
            <person name="Baruah I.K."/>
            <person name="Amoako-Attah I."/>
            <person name="Bukari Y."/>
            <person name="Meinhardt L.W."/>
            <person name="Bailey B.A."/>
        </authorList>
    </citation>
    <scope>NUCLEOTIDE SEQUENCE [LARGE SCALE GENOMIC DNA]</scope>
    <source>
        <strain evidence="2 3">GH-76</strain>
    </source>
</reference>
<gene>
    <name evidence="2" type="ORF">V5O48_016775</name>
</gene>
<name>A0ABR3EQT0_9AGAR</name>
<feature type="region of interest" description="Disordered" evidence="1">
    <location>
        <begin position="1"/>
        <end position="24"/>
    </location>
</feature>
<dbReference type="Proteomes" id="UP001465976">
    <property type="component" value="Unassembled WGS sequence"/>
</dbReference>
<protein>
    <submittedName>
        <fullName evidence="2">Uncharacterized protein</fullName>
    </submittedName>
</protein>
<evidence type="ECO:0000256" key="1">
    <source>
        <dbReference type="SAM" id="MobiDB-lite"/>
    </source>
</evidence>
<organism evidence="2 3">
    <name type="scientific">Marasmius crinis-equi</name>
    <dbReference type="NCBI Taxonomy" id="585013"/>
    <lineage>
        <taxon>Eukaryota</taxon>
        <taxon>Fungi</taxon>
        <taxon>Dikarya</taxon>
        <taxon>Basidiomycota</taxon>
        <taxon>Agaricomycotina</taxon>
        <taxon>Agaricomycetes</taxon>
        <taxon>Agaricomycetidae</taxon>
        <taxon>Agaricales</taxon>
        <taxon>Marasmiineae</taxon>
        <taxon>Marasmiaceae</taxon>
        <taxon>Marasmius</taxon>
    </lineage>
</organism>
<keyword evidence="3" id="KW-1185">Reference proteome</keyword>
<proteinExistence type="predicted"/>
<dbReference type="EMBL" id="JBAHYK010002349">
    <property type="protein sequence ID" value="KAL0565254.1"/>
    <property type="molecule type" value="Genomic_DNA"/>
</dbReference>
<accession>A0ABR3EQT0</accession>
<evidence type="ECO:0000313" key="2">
    <source>
        <dbReference type="EMBL" id="KAL0565254.1"/>
    </source>
</evidence>
<evidence type="ECO:0000313" key="3">
    <source>
        <dbReference type="Proteomes" id="UP001465976"/>
    </source>
</evidence>
<sequence>MTVTASSKRAHKSPARTFASRSTWSRVDGRLRREEAATHLKAQAEPSSSDHAFPPEHQLIYPSFTAHFISRYRVEVTRSPGSKIETHGYGVAALFIIGGASWILSRTNPTRAGEVTIFSATEGAEFDEPSQTFLVTQHCKKLGIPDDHPSARSMCMRFEDDDEFVQFKTAVLTHRRPHTTSDPRAYLIACKTMLQYFSDACKYLHGFSDSQKVRRVPASALDS</sequence>